<dbReference type="Proteomes" id="UP000077202">
    <property type="component" value="Unassembled WGS sequence"/>
</dbReference>
<sequence>MCMEGWKLHVEKESVKITRAKEFTFTPFFKNAGSGTNGWKTANYKDSKRRAIALGDEEKQILKEREVLAIDSSEDTDEEDNVQPEEPP</sequence>
<organism evidence="2 3">
    <name type="scientific">Marchantia polymorpha subsp. ruderalis</name>
    <dbReference type="NCBI Taxonomy" id="1480154"/>
    <lineage>
        <taxon>Eukaryota</taxon>
        <taxon>Viridiplantae</taxon>
        <taxon>Streptophyta</taxon>
        <taxon>Embryophyta</taxon>
        <taxon>Marchantiophyta</taxon>
        <taxon>Marchantiopsida</taxon>
        <taxon>Marchantiidae</taxon>
        <taxon>Marchantiales</taxon>
        <taxon>Marchantiaceae</taxon>
        <taxon>Marchantia</taxon>
    </lineage>
</organism>
<keyword evidence="3" id="KW-1185">Reference proteome</keyword>
<dbReference type="AlphaFoldDB" id="A0A176VMC6"/>
<evidence type="ECO:0000256" key="1">
    <source>
        <dbReference type="SAM" id="MobiDB-lite"/>
    </source>
</evidence>
<feature type="compositionally biased region" description="Acidic residues" evidence="1">
    <location>
        <begin position="72"/>
        <end position="88"/>
    </location>
</feature>
<accession>A0A176VMC6</accession>
<evidence type="ECO:0000313" key="2">
    <source>
        <dbReference type="EMBL" id="OAE21095.1"/>
    </source>
</evidence>
<dbReference type="EMBL" id="LVLJ01003529">
    <property type="protein sequence ID" value="OAE21095.1"/>
    <property type="molecule type" value="Genomic_DNA"/>
</dbReference>
<evidence type="ECO:0000313" key="3">
    <source>
        <dbReference type="Proteomes" id="UP000077202"/>
    </source>
</evidence>
<name>A0A176VMC6_MARPO</name>
<reference evidence="2" key="1">
    <citation type="submission" date="2016-03" db="EMBL/GenBank/DDBJ databases">
        <title>Mechanisms controlling the formation of the plant cell surface in tip-growing cells are functionally conserved among land plants.</title>
        <authorList>
            <person name="Honkanen S."/>
            <person name="Jones V.A."/>
            <person name="Morieri G."/>
            <person name="Champion C."/>
            <person name="Hetherington A.J."/>
            <person name="Kelly S."/>
            <person name="Saint-Marcoux D."/>
            <person name="Proust H."/>
            <person name="Prescott H."/>
            <person name="Dolan L."/>
        </authorList>
    </citation>
    <scope>NUCLEOTIDE SEQUENCE [LARGE SCALE GENOMIC DNA]</scope>
    <source>
        <tissue evidence="2">Whole gametophyte</tissue>
    </source>
</reference>
<proteinExistence type="predicted"/>
<feature type="region of interest" description="Disordered" evidence="1">
    <location>
        <begin position="64"/>
        <end position="88"/>
    </location>
</feature>
<protein>
    <submittedName>
        <fullName evidence="2">Uncharacterized protein</fullName>
    </submittedName>
</protein>
<gene>
    <name evidence="2" type="ORF">AXG93_3661s1200</name>
</gene>
<comment type="caution">
    <text evidence="2">The sequence shown here is derived from an EMBL/GenBank/DDBJ whole genome shotgun (WGS) entry which is preliminary data.</text>
</comment>